<reference evidence="17 18" key="1">
    <citation type="journal article" date="2019" name="PLoS Biol.">
        <title>Sex chromosomes control vertical transmission of feminizing Wolbachia symbionts in an isopod.</title>
        <authorList>
            <person name="Becking T."/>
            <person name="Chebbi M.A."/>
            <person name="Giraud I."/>
            <person name="Moumen B."/>
            <person name="Laverre T."/>
            <person name="Caubet Y."/>
            <person name="Peccoud J."/>
            <person name="Gilbert C."/>
            <person name="Cordaux R."/>
        </authorList>
    </citation>
    <scope>NUCLEOTIDE SEQUENCE [LARGE SCALE GENOMIC DNA]</scope>
    <source>
        <strain evidence="17">ANa2</strain>
        <tissue evidence="17">Whole body excluding digestive tract and cuticle</tissue>
    </source>
</reference>
<dbReference type="Pfam" id="PF10250">
    <property type="entry name" value="O-FucT"/>
    <property type="match status" value="1"/>
</dbReference>
<evidence type="ECO:0000256" key="9">
    <source>
        <dbReference type="ARBA" id="ARBA00022976"/>
    </source>
</evidence>
<proteinExistence type="inferred from homology"/>
<evidence type="ECO:0000256" key="5">
    <source>
        <dbReference type="ARBA" id="ARBA00021745"/>
    </source>
</evidence>
<dbReference type="InterPro" id="IPR039922">
    <property type="entry name" value="POFUT1"/>
</dbReference>
<accession>A0A5N5SX82</accession>
<evidence type="ECO:0000256" key="6">
    <source>
        <dbReference type="ARBA" id="ARBA00022676"/>
    </source>
</evidence>
<dbReference type="Gene3D" id="3.40.50.11350">
    <property type="match status" value="1"/>
</dbReference>
<keyword evidence="12" id="KW-0294">Fucose metabolism</keyword>
<dbReference type="UniPathway" id="UPA00378"/>
<gene>
    <name evidence="17" type="primary">O-fut1</name>
    <name evidence="17" type="ORF">Anas_10617</name>
</gene>
<organism evidence="17 18">
    <name type="scientific">Armadillidium nasatum</name>
    <dbReference type="NCBI Taxonomy" id="96803"/>
    <lineage>
        <taxon>Eukaryota</taxon>
        <taxon>Metazoa</taxon>
        <taxon>Ecdysozoa</taxon>
        <taxon>Arthropoda</taxon>
        <taxon>Crustacea</taxon>
        <taxon>Multicrustacea</taxon>
        <taxon>Malacostraca</taxon>
        <taxon>Eumalacostraca</taxon>
        <taxon>Peracarida</taxon>
        <taxon>Isopoda</taxon>
        <taxon>Oniscidea</taxon>
        <taxon>Crinocheta</taxon>
        <taxon>Armadillidiidae</taxon>
        <taxon>Armadillidium</taxon>
    </lineage>
</organism>
<dbReference type="CDD" id="cd11302">
    <property type="entry name" value="O-FucT-1"/>
    <property type="match status" value="1"/>
</dbReference>
<evidence type="ECO:0000256" key="2">
    <source>
        <dbReference type="ARBA" id="ARBA00004922"/>
    </source>
</evidence>
<evidence type="ECO:0000256" key="15">
    <source>
        <dbReference type="ARBA" id="ARBA00047273"/>
    </source>
</evidence>
<evidence type="ECO:0000313" key="17">
    <source>
        <dbReference type="EMBL" id="KAB7498607.1"/>
    </source>
</evidence>
<evidence type="ECO:0000256" key="8">
    <source>
        <dbReference type="ARBA" id="ARBA00022824"/>
    </source>
</evidence>
<keyword evidence="13" id="KW-0119">Carbohydrate metabolism</keyword>
<dbReference type="GO" id="GO:0005783">
    <property type="term" value="C:endoplasmic reticulum"/>
    <property type="evidence" value="ECO:0007669"/>
    <property type="project" value="UniProtKB-SubCell"/>
</dbReference>
<evidence type="ECO:0000256" key="12">
    <source>
        <dbReference type="ARBA" id="ARBA00023253"/>
    </source>
</evidence>
<keyword evidence="7 17" id="KW-0808">Transferase</keyword>
<comment type="subcellular location">
    <subcellularLocation>
        <location evidence="1">Endoplasmic reticulum</location>
    </subcellularLocation>
</comment>
<evidence type="ECO:0000256" key="3">
    <source>
        <dbReference type="ARBA" id="ARBA00010626"/>
    </source>
</evidence>
<evidence type="ECO:0000256" key="13">
    <source>
        <dbReference type="ARBA" id="ARBA00023277"/>
    </source>
</evidence>
<keyword evidence="18" id="KW-1185">Reference proteome</keyword>
<dbReference type="GO" id="GO:0046922">
    <property type="term" value="F:peptide-O-fucosyltransferase activity"/>
    <property type="evidence" value="ECO:0007669"/>
    <property type="project" value="UniProtKB-EC"/>
</dbReference>
<dbReference type="EC" id="2.4.1.221" evidence="4"/>
<evidence type="ECO:0000313" key="18">
    <source>
        <dbReference type="Proteomes" id="UP000326759"/>
    </source>
</evidence>
<dbReference type="Gene3D" id="3.40.50.11340">
    <property type="match status" value="1"/>
</dbReference>
<protein>
    <recommendedName>
        <fullName evidence="5">GDP-fucose protein O-fucosyltransferase 1</fullName>
        <ecNumber evidence="4">2.4.1.221</ecNumber>
    </recommendedName>
    <alternativeName>
        <fullName evidence="14">Peptide-O-fucosyltransferase 1</fullName>
    </alternativeName>
</protein>
<keyword evidence="9" id="KW-0914">Notch signaling pathway</keyword>
<keyword evidence="10" id="KW-1015">Disulfide bond</keyword>
<evidence type="ECO:0000256" key="10">
    <source>
        <dbReference type="ARBA" id="ARBA00023157"/>
    </source>
</evidence>
<evidence type="ECO:0000256" key="1">
    <source>
        <dbReference type="ARBA" id="ARBA00004240"/>
    </source>
</evidence>
<comment type="pathway">
    <text evidence="2">Protein modification; protein glycosylation.</text>
</comment>
<dbReference type="GO" id="GO:0006004">
    <property type="term" value="P:fucose metabolic process"/>
    <property type="evidence" value="ECO:0007669"/>
    <property type="project" value="UniProtKB-KW"/>
</dbReference>
<dbReference type="Proteomes" id="UP000326759">
    <property type="component" value="Unassembled WGS sequence"/>
</dbReference>
<evidence type="ECO:0000256" key="14">
    <source>
        <dbReference type="ARBA" id="ARBA00033080"/>
    </source>
</evidence>
<evidence type="ECO:0000256" key="11">
    <source>
        <dbReference type="ARBA" id="ARBA00023180"/>
    </source>
</evidence>
<comment type="caution">
    <text evidence="17">The sequence shown here is derived from an EMBL/GenBank/DDBJ whole genome shotgun (WGS) entry which is preliminary data.</text>
</comment>
<name>A0A5N5SX82_9CRUS</name>
<keyword evidence="6 17" id="KW-0328">Glycosyltransferase</keyword>
<dbReference type="EMBL" id="SEYY01019138">
    <property type="protein sequence ID" value="KAB7498607.1"/>
    <property type="molecule type" value="Genomic_DNA"/>
</dbReference>
<dbReference type="GO" id="GO:0007219">
    <property type="term" value="P:Notch signaling pathway"/>
    <property type="evidence" value="ECO:0007669"/>
    <property type="project" value="UniProtKB-KW"/>
</dbReference>
<keyword evidence="11" id="KW-0325">Glycoprotein</keyword>
<dbReference type="InterPro" id="IPR019378">
    <property type="entry name" value="GDP-Fuc_O-FucTrfase"/>
</dbReference>
<dbReference type="OrthoDB" id="10050276at2759"/>
<evidence type="ECO:0000256" key="16">
    <source>
        <dbReference type="ARBA" id="ARBA00048647"/>
    </source>
</evidence>
<dbReference type="PANTHER" id="PTHR21420">
    <property type="entry name" value="GDP-FUCOSE PROTEIN O-FUCOSYLTRANSFERASE 1"/>
    <property type="match status" value="1"/>
</dbReference>
<comment type="catalytic activity">
    <reaction evidence="16">
        <text>L-seryl-[protein] + GDP-beta-L-fucose = 3-O-(alpha-L-fucosyl)-L-seryl-[protein] + GDP + H(+)</text>
        <dbReference type="Rhea" id="RHEA:63644"/>
        <dbReference type="Rhea" id="RHEA-COMP:9863"/>
        <dbReference type="Rhea" id="RHEA-COMP:17914"/>
        <dbReference type="ChEBI" id="CHEBI:15378"/>
        <dbReference type="ChEBI" id="CHEBI:29999"/>
        <dbReference type="ChEBI" id="CHEBI:57273"/>
        <dbReference type="ChEBI" id="CHEBI:58189"/>
        <dbReference type="ChEBI" id="CHEBI:189632"/>
        <dbReference type="EC" id="2.4.1.221"/>
    </reaction>
    <physiologicalReaction direction="left-to-right" evidence="16">
        <dbReference type="Rhea" id="RHEA:63645"/>
    </physiologicalReaction>
</comment>
<evidence type="ECO:0000256" key="7">
    <source>
        <dbReference type="ARBA" id="ARBA00022679"/>
    </source>
</evidence>
<comment type="catalytic activity">
    <reaction evidence="15">
        <text>L-threonyl-[protein] + GDP-beta-L-fucose = 3-O-(alpha-L-fucosyl)-L-threonyl-[protein] + GDP + H(+)</text>
        <dbReference type="Rhea" id="RHEA:70491"/>
        <dbReference type="Rhea" id="RHEA-COMP:11060"/>
        <dbReference type="Rhea" id="RHEA-COMP:17915"/>
        <dbReference type="ChEBI" id="CHEBI:15378"/>
        <dbReference type="ChEBI" id="CHEBI:30013"/>
        <dbReference type="ChEBI" id="CHEBI:57273"/>
        <dbReference type="ChEBI" id="CHEBI:58189"/>
        <dbReference type="ChEBI" id="CHEBI:189631"/>
        <dbReference type="EC" id="2.4.1.221"/>
    </reaction>
    <physiologicalReaction direction="left-to-right" evidence="15">
        <dbReference type="Rhea" id="RHEA:70492"/>
    </physiologicalReaction>
</comment>
<sequence>MKEFMKNFAETIWPKEERIAFCYMARHNSNGCNPKEGNPFGPFWDTYSIDFVGSELYGPLNYDVHHQNMGEKWNEKYPPDKWPVLAFTGAPASFPVQLENRGLHKYLQWSDEITIKAEKELAKLPRGPVVGIHLRNGLDWVRACDHVTQSPLLFAAPQCLGYRGEYGEATKELCLPSKDTIIKQLRRVLKSTSAKSIFVASDSDHMIEFLSDRLKKMEVSVHKMERKRASR</sequence>
<comment type="similarity">
    <text evidence="3">Belongs to the glycosyltransferase 65 family.</text>
</comment>
<dbReference type="AlphaFoldDB" id="A0A5N5SX82"/>
<evidence type="ECO:0000256" key="4">
    <source>
        <dbReference type="ARBA" id="ARBA00012196"/>
    </source>
</evidence>
<keyword evidence="8" id="KW-0256">Endoplasmic reticulum</keyword>
<dbReference type="PANTHER" id="PTHR21420:SF10">
    <property type="entry name" value="GDP-FUCOSE PROTEIN O-FUCOSYLTRANSFERASE 1"/>
    <property type="match status" value="1"/>
</dbReference>